<sequence>MVRLGSTRLSRFKAVNGSDILVSGQQYQRPVNSKNREAESNDGGGFERRRWSLYTAGSSFGSALVKFGSRFIRIKTVNDFGSGSRLSSVSGQTHDSGECFFFSFRLLHVLGTTLRNHAKLASHRNIQVTFQIMARLE</sequence>
<keyword evidence="2" id="KW-1185">Reference proteome</keyword>
<dbReference type="EMBL" id="CM007892">
    <property type="protein sequence ID" value="OTG30897.1"/>
    <property type="molecule type" value="Genomic_DNA"/>
</dbReference>
<dbReference type="Proteomes" id="UP000215914">
    <property type="component" value="Chromosome 3"/>
</dbReference>
<gene>
    <name evidence="1" type="ORF">HannXRQ_Chr03g0069501</name>
</gene>
<evidence type="ECO:0000313" key="2">
    <source>
        <dbReference type="Proteomes" id="UP000215914"/>
    </source>
</evidence>
<accession>A0A251V5L0</accession>
<organism evidence="1 2">
    <name type="scientific">Helianthus annuus</name>
    <name type="common">Common sunflower</name>
    <dbReference type="NCBI Taxonomy" id="4232"/>
    <lineage>
        <taxon>Eukaryota</taxon>
        <taxon>Viridiplantae</taxon>
        <taxon>Streptophyta</taxon>
        <taxon>Embryophyta</taxon>
        <taxon>Tracheophyta</taxon>
        <taxon>Spermatophyta</taxon>
        <taxon>Magnoliopsida</taxon>
        <taxon>eudicotyledons</taxon>
        <taxon>Gunneridae</taxon>
        <taxon>Pentapetalae</taxon>
        <taxon>asterids</taxon>
        <taxon>campanulids</taxon>
        <taxon>Asterales</taxon>
        <taxon>Asteraceae</taxon>
        <taxon>Asteroideae</taxon>
        <taxon>Heliantheae alliance</taxon>
        <taxon>Heliantheae</taxon>
        <taxon>Helianthus</taxon>
    </lineage>
</organism>
<reference evidence="2" key="1">
    <citation type="journal article" date="2017" name="Nature">
        <title>The sunflower genome provides insights into oil metabolism, flowering and Asterid evolution.</title>
        <authorList>
            <person name="Badouin H."/>
            <person name="Gouzy J."/>
            <person name="Grassa C.J."/>
            <person name="Murat F."/>
            <person name="Staton S.E."/>
            <person name="Cottret L."/>
            <person name="Lelandais-Briere C."/>
            <person name="Owens G.L."/>
            <person name="Carrere S."/>
            <person name="Mayjonade B."/>
            <person name="Legrand L."/>
            <person name="Gill N."/>
            <person name="Kane N.C."/>
            <person name="Bowers J.E."/>
            <person name="Hubner S."/>
            <person name="Bellec A."/>
            <person name="Berard A."/>
            <person name="Berges H."/>
            <person name="Blanchet N."/>
            <person name="Boniface M.C."/>
            <person name="Brunel D."/>
            <person name="Catrice O."/>
            <person name="Chaidir N."/>
            <person name="Claudel C."/>
            <person name="Donnadieu C."/>
            <person name="Faraut T."/>
            <person name="Fievet G."/>
            <person name="Helmstetter N."/>
            <person name="King M."/>
            <person name="Knapp S.J."/>
            <person name="Lai Z."/>
            <person name="Le Paslier M.C."/>
            <person name="Lippi Y."/>
            <person name="Lorenzon L."/>
            <person name="Mandel J.R."/>
            <person name="Marage G."/>
            <person name="Marchand G."/>
            <person name="Marquand E."/>
            <person name="Bret-Mestries E."/>
            <person name="Morien E."/>
            <person name="Nambeesan S."/>
            <person name="Nguyen T."/>
            <person name="Pegot-Espagnet P."/>
            <person name="Pouilly N."/>
            <person name="Raftis F."/>
            <person name="Sallet E."/>
            <person name="Schiex T."/>
            <person name="Thomas J."/>
            <person name="Vandecasteele C."/>
            <person name="Vares D."/>
            <person name="Vear F."/>
            <person name="Vautrin S."/>
            <person name="Crespi M."/>
            <person name="Mangin B."/>
            <person name="Burke J.M."/>
            <person name="Salse J."/>
            <person name="Munos S."/>
            <person name="Vincourt P."/>
            <person name="Rieseberg L.H."/>
            <person name="Langlade N.B."/>
        </authorList>
    </citation>
    <scope>NUCLEOTIDE SEQUENCE [LARGE SCALE GENOMIC DNA]</scope>
    <source>
        <strain evidence="2">cv. SF193</strain>
    </source>
</reference>
<dbReference type="AlphaFoldDB" id="A0A251V5L0"/>
<dbReference type="InParanoid" id="A0A251V5L0"/>
<protein>
    <submittedName>
        <fullName evidence="1">Uncharacterized protein</fullName>
    </submittedName>
</protein>
<name>A0A251V5L0_HELAN</name>
<evidence type="ECO:0000313" key="1">
    <source>
        <dbReference type="EMBL" id="OTG30897.1"/>
    </source>
</evidence>
<proteinExistence type="predicted"/>